<gene>
    <name evidence="3" type="ORF">LWI29_018937</name>
</gene>
<feature type="compositionally biased region" description="Basic and acidic residues" evidence="2">
    <location>
        <begin position="523"/>
        <end position="532"/>
    </location>
</feature>
<feature type="region of interest" description="Disordered" evidence="2">
    <location>
        <begin position="478"/>
        <end position="574"/>
    </location>
</feature>
<accession>A0AA39V8E6</accession>
<dbReference type="AlphaFoldDB" id="A0AA39V8E6"/>
<evidence type="ECO:0000256" key="1">
    <source>
        <dbReference type="SAM" id="Coils"/>
    </source>
</evidence>
<evidence type="ECO:0000313" key="3">
    <source>
        <dbReference type="EMBL" id="KAK0578949.1"/>
    </source>
</evidence>
<keyword evidence="1" id="KW-0175">Coiled coil</keyword>
<keyword evidence="4" id="KW-1185">Reference proteome</keyword>
<sequence>MTEVASNSRPPLLKDHNYGFWKLRMKAYVRLIDERAWMTVEEGYHAPNESENGVIISQPRSEWSANEFELAKWHHRAVNAIFGGVDSRQFSYIQNLETAKEAWDALQEDKFVDFQDKLLDFANQCQALGTPISYERLNLKILRSLPKKFKAKVTAIEESKDVNVMSLDELLGSLQTFEVCLKLKAKNKGLALKTTVDSNVDDHQQNRLHFSTDRPCSFDCEVNVAGVEELHKYKSRFEIPDSVILTLPSDRAAWNPLKNKVAIYGAMLSCGVTLLLQPFIAKFLVEAQITPAQLAPNSYRILMCLCLCLMWKLKGFGPPTPREIHHFYTLRQAGNGGTNFLFSSAVENWIPEGVANPGQRWKNSWFFVGDEWGRDVPANVRRNLPAKKVPRHFTSPEAWSKVVPVLLDEKISHLAAAAVLPLDERGRSFLLDEEKMITQWIFPHLPARFPSLCDVQARAVKNFEAVSRRHAAGLAKEGFASLDGGDPSDGEDVGDDLGEGVETDQAPIRQEVAASTPSRKGKEKVGTSRVHNDIPVFDTNVPKTPLDPASDLNPRTGRGKRPAESTPDHAVRPPKWASRVVQYVVSSDEEGAGEPMLAEAALVQKTAHEVHVEGANSVVPPPSKGANDSNVPTPTPPRVVSPPAAASVAYEALPMGSTEANEGSSYVSLSDFSAVEICSHLINNDVYVGEGWEHVKGKSCNRKMEFFFNCHSLVGFLQNFCYISVYAYFLTRMFSFQMMSELVDNYRHENLLSRENKCLREQASILAAEKLSAEESYTQQLAQLSESADGYLFARLAVEEKLSAAKEEIRSLKEQLSASHDSLAAHLETKQLAEKAREKAEREAQDLHNQLSSRDAIFSDLKAVLELEAVDRFKKSPAYDVFLLREFERGMRQSKRFFAMKDHSNKKALRRFDKSLQLHMDNVMGSIKEQIKRWKAHCRYTRTDPHPMHLEVPTKRVFNTYYFGRKGSFSRSGVEPDLGPVTGSDYGPFMPDGDEVVFWPSEDEAKEDDEDGG</sequence>
<dbReference type="Proteomes" id="UP001168877">
    <property type="component" value="Unassembled WGS sequence"/>
</dbReference>
<name>A0AA39V8E6_ACESA</name>
<evidence type="ECO:0008006" key="5">
    <source>
        <dbReference type="Google" id="ProtNLM"/>
    </source>
</evidence>
<protein>
    <recommendedName>
        <fullName evidence="5">DUF4219 domain-containing protein</fullName>
    </recommendedName>
</protein>
<reference evidence="3" key="2">
    <citation type="submission" date="2023-06" db="EMBL/GenBank/DDBJ databases">
        <authorList>
            <person name="Swenson N.G."/>
            <person name="Wegrzyn J.L."/>
            <person name="Mcevoy S.L."/>
        </authorList>
    </citation>
    <scope>NUCLEOTIDE SEQUENCE</scope>
    <source>
        <strain evidence="3">NS2018</strain>
        <tissue evidence="3">Leaf</tissue>
    </source>
</reference>
<feature type="compositionally biased region" description="Basic and acidic residues" evidence="2">
    <location>
        <begin position="561"/>
        <end position="571"/>
    </location>
</feature>
<evidence type="ECO:0000256" key="2">
    <source>
        <dbReference type="SAM" id="MobiDB-lite"/>
    </source>
</evidence>
<comment type="caution">
    <text evidence="3">The sequence shown here is derived from an EMBL/GenBank/DDBJ whole genome shotgun (WGS) entry which is preliminary data.</text>
</comment>
<organism evidence="3 4">
    <name type="scientific">Acer saccharum</name>
    <name type="common">Sugar maple</name>
    <dbReference type="NCBI Taxonomy" id="4024"/>
    <lineage>
        <taxon>Eukaryota</taxon>
        <taxon>Viridiplantae</taxon>
        <taxon>Streptophyta</taxon>
        <taxon>Embryophyta</taxon>
        <taxon>Tracheophyta</taxon>
        <taxon>Spermatophyta</taxon>
        <taxon>Magnoliopsida</taxon>
        <taxon>eudicotyledons</taxon>
        <taxon>Gunneridae</taxon>
        <taxon>Pentapetalae</taxon>
        <taxon>rosids</taxon>
        <taxon>malvids</taxon>
        <taxon>Sapindales</taxon>
        <taxon>Sapindaceae</taxon>
        <taxon>Hippocastanoideae</taxon>
        <taxon>Acereae</taxon>
        <taxon>Acer</taxon>
    </lineage>
</organism>
<reference evidence="3" key="1">
    <citation type="journal article" date="2022" name="Plant J.">
        <title>Strategies of tolerance reflected in two North American maple genomes.</title>
        <authorList>
            <person name="McEvoy S.L."/>
            <person name="Sezen U.U."/>
            <person name="Trouern-Trend A."/>
            <person name="McMahon S.M."/>
            <person name="Schaberg P.G."/>
            <person name="Yang J."/>
            <person name="Wegrzyn J.L."/>
            <person name="Swenson N.G."/>
        </authorList>
    </citation>
    <scope>NUCLEOTIDE SEQUENCE</scope>
    <source>
        <strain evidence="3">NS2018</strain>
    </source>
</reference>
<feature type="coiled-coil region" evidence="1">
    <location>
        <begin position="795"/>
        <end position="850"/>
    </location>
</feature>
<dbReference type="EMBL" id="JAUESC010000385">
    <property type="protein sequence ID" value="KAK0578949.1"/>
    <property type="molecule type" value="Genomic_DNA"/>
</dbReference>
<evidence type="ECO:0000313" key="4">
    <source>
        <dbReference type="Proteomes" id="UP001168877"/>
    </source>
</evidence>
<dbReference type="PANTHER" id="PTHR35317:SF23">
    <property type="entry name" value="OS04G0629600 PROTEIN"/>
    <property type="match status" value="1"/>
</dbReference>
<dbReference type="PANTHER" id="PTHR35317">
    <property type="entry name" value="OS04G0629600 PROTEIN"/>
    <property type="match status" value="1"/>
</dbReference>
<feature type="compositionally biased region" description="Acidic residues" evidence="2">
    <location>
        <begin position="486"/>
        <end position="502"/>
    </location>
</feature>
<feature type="region of interest" description="Disordered" evidence="2">
    <location>
        <begin position="614"/>
        <end position="640"/>
    </location>
</feature>
<proteinExistence type="predicted"/>
<dbReference type="Pfam" id="PF14223">
    <property type="entry name" value="Retrotran_gag_2"/>
    <property type="match status" value="1"/>
</dbReference>